<sequence length="306" mass="35754">MNIELLEDLYINKKISEAKISEMLNIPVSTVSYYVRKYNLSQYKRWTQEDLEFLMNNFGRISLQSISEKLNRSKIAIQGKAHRLGLILLEANEQLTAAQLAEAIGADRKTVAAWIKNKGLKACKRVIGDKASYWRINIEDFWKFALLNKEIIDFRKFKENSLGKEPSWVKETRMKDYKNIPKNNSKKWTKYQEALLIKYWNDRKTNEEIANLLGRSRTSVRMHAINVLKLKPKQVRLQWKPIEIEMLLDMLSKGYTHNRIAEELGRGVSSIRWKLGELKEATKDPTKASEVAMQKFTVPLYHNMEG</sequence>
<dbReference type="PATRIC" id="fig|935198.13.peg.1894"/>
<dbReference type="AlphaFoldDB" id="B2TM20"/>
<name>B2TM20_CLOBB</name>
<dbReference type="HOGENOM" id="CLU_908201_0_0_9"/>
<reference evidence="1" key="2">
    <citation type="submission" date="2009-08" db="EMBL/GenBank/DDBJ databases">
        <authorList>
            <person name="Shrivastava S."/>
            <person name="Brinkac L.M."/>
            <person name="Dodson R.J."/>
            <person name="Harkins D.M."/>
            <person name="Durkin A.S."/>
            <person name="Sutton G."/>
        </authorList>
    </citation>
    <scope>NUCLEOTIDE SEQUENCE</scope>
    <source>
        <strain evidence="1">Eklund 17B</strain>
    </source>
</reference>
<gene>
    <name evidence="1" type="ordered locus">CLL_A1944</name>
</gene>
<proteinExistence type="predicted"/>
<dbReference type="KEGG" id="cbk:CLL_A1944"/>
<evidence type="ECO:0000313" key="1">
    <source>
        <dbReference type="EMBL" id="ACD22471.1"/>
    </source>
</evidence>
<organism evidence="1">
    <name type="scientific">Clostridium botulinum (strain Eklund 17B / Type B)</name>
    <dbReference type="NCBI Taxonomy" id="935198"/>
    <lineage>
        <taxon>Bacteria</taxon>
        <taxon>Bacillati</taxon>
        <taxon>Bacillota</taxon>
        <taxon>Clostridia</taxon>
        <taxon>Eubacteriales</taxon>
        <taxon>Clostridiaceae</taxon>
        <taxon>Clostridium</taxon>
    </lineage>
</organism>
<dbReference type="EMBL" id="CP001056">
    <property type="protein sequence ID" value="ACD22471.1"/>
    <property type="molecule type" value="Genomic_DNA"/>
</dbReference>
<accession>U4PGE8</accession>
<reference evidence="1" key="1">
    <citation type="submission" date="2009-06" db="EMBL/GenBank/DDBJ databases">
        <authorList>
            <consortium name="US DOE Joint Genome Institute (JGI-PGF)"/>
            <person name="Lucas S."/>
            <person name="Copeland A."/>
            <person name="Lapidus A."/>
            <person name="Glavina del Rio T."/>
            <person name="Dalin E."/>
            <person name="Tice H."/>
            <person name="Bruce D."/>
            <person name="Goodwin L."/>
            <person name="Pitluck S."/>
            <person name="Kyrpides N."/>
            <person name="Mavromatis K."/>
            <person name="Ivanova N."/>
            <person name="Saunders E."/>
            <person name="Brettin T."/>
            <person name="Detter J.C."/>
            <person name="Han C."/>
            <person name="Larimer F."/>
            <person name="Land M."/>
            <person name="Hauser L."/>
            <person name="Markowitz V."/>
            <person name="Cheng J.-F."/>
            <person name="Hugenholtz P."/>
            <person name="Woyke T."/>
            <person name="Wu D."/>
            <person name="Gronow S."/>
            <person name="Klenk H.-P."/>
            <person name="Eisen J.A."/>
        </authorList>
    </citation>
    <scope>NUCLEOTIDE SEQUENCE</scope>
    <source>
        <strain evidence="1">Eklund 17B</strain>
    </source>
</reference>
<accession>B2TM20</accession>
<protein>
    <submittedName>
        <fullName evidence="1">Uncharacterized protein</fullName>
    </submittedName>
</protein>